<dbReference type="RefSeq" id="WP_125740275.1">
    <property type="nucleotide sequence ID" value="NZ_RCOR01000001.1"/>
</dbReference>
<dbReference type="Gene3D" id="3.40.1080.10">
    <property type="entry name" value="Glutaconate Coenzyme A-transferase"/>
    <property type="match status" value="2"/>
</dbReference>
<accession>A0A429GAP8</accession>
<evidence type="ECO:0000313" key="4">
    <source>
        <dbReference type="Proteomes" id="UP000278149"/>
    </source>
</evidence>
<dbReference type="Proteomes" id="UP000278149">
    <property type="component" value="Unassembled WGS sequence"/>
</dbReference>
<comment type="caution">
    <text evidence="3">The sequence shown here is derived from an EMBL/GenBank/DDBJ whole genome shotgun (WGS) entry which is preliminary data.</text>
</comment>
<dbReference type="InterPro" id="IPR004165">
    <property type="entry name" value="CoA_trans_fam_I"/>
</dbReference>
<evidence type="ECO:0000313" key="3">
    <source>
        <dbReference type="EMBL" id="RSN70908.1"/>
    </source>
</evidence>
<protein>
    <submittedName>
        <fullName evidence="3">Acyl CoA:acetate/3-ketoacid CoA transferase</fullName>
    </submittedName>
</protein>
<dbReference type="AlphaFoldDB" id="A0A429GAP8"/>
<evidence type="ECO:0000256" key="1">
    <source>
        <dbReference type="ARBA" id="ARBA00007154"/>
    </source>
</evidence>
<comment type="similarity">
    <text evidence="1">Belongs to the 3-oxoacid CoA-transferase family.</text>
</comment>
<dbReference type="PANTHER" id="PTHR43293">
    <property type="entry name" value="ACETATE COA-TRANSFERASE YDIF"/>
    <property type="match status" value="1"/>
</dbReference>
<proteinExistence type="inferred from homology"/>
<keyword evidence="2 3" id="KW-0808">Transferase</keyword>
<organism evidence="3 4">
    <name type="scientific">Candidatus Korarchaeum cryptofilum</name>
    <dbReference type="NCBI Taxonomy" id="498846"/>
    <lineage>
        <taxon>Archaea</taxon>
        <taxon>Thermoproteota</taxon>
        <taxon>Candidatus Korarchaeia</taxon>
        <taxon>Candidatus Korarchaeales</taxon>
        <taxon>Candidatus Korarchaeaceae</taxon>
        <taxon>Candidatus Korarchaeum</taxon>
    </lineage>
</organism>
<dbReference type="Pfam" id="PF01144">
    <property type="entry name" value="CoA_trans"/>
    <property type="match status" value="1"/>
</dbReference>
<dbReference type="GO" id="GO:0046952">
    <property type="term" value="P:ketone body catabolic process"/>
    <property type="evidence" value="ECO:0007669"/>
    <property type="project" value="InterPro"/>
</dbReference>
<dbReference type="PIRSF" id="PIRSF000858">
    <property type="entry name" value="SCOT-t"/>
    <property type="match status" value="1"/>
</dbReference>
<evidence type="ECO:0000256" key="2">
    <source>
        <dbReference type="ARBA" id="ARBA00022679"/>
    </source>
</evidence>
<dbReference type="InterPro" id="IPR014388">
    <property type="entry name" value="3-oxoacid_CoA-transferase"/>
</dbReference>
<dbReference type="SUPFAM" id="SSF100950">
    <property type="entry name" value="NagB/RpiA/CoA transferase-like"/>
    <property type="match status" value="2"/>
</dbReference>
<gene>
    <name evidence="3" type="ORF">D9Q81_00050</name>
</gene>
<dbReference type="PANTHER" id="PTHR43293:SF1">
    <property type="entry name" value="ACETATE COA-TRANSFERASE YDIF"/>
    <property type="match status" value="1"/>
</dbReference>
<sequence>MQFSKVIDVEGALSRIRDGSVIAISGFNIATTPEYLIVKLWELYERTGHPKDLFILTDTLPAVPDRGLDFIGKKMHETGDREFLRGMLLTYLGWAPWLQRLTAENAIEMYTWPIGTASCWFREVASGRPGIITRVGLRTFLDPRNDGCYLNDLARERRTCSNSLIEIDGREYLLYKAPKPEVALIRATTSDELGNLSMEREGIFGTVLAISQAAKSCGGIVIAQVERLAKFGSIKPKEVHVPAPLVDHVVVAPEEYHWQTCSFRYDPRISGEIIPPRASYSPLELSERKVIARRVALELLYLAKRLDRPLFVNFGIGIPALTPLVIEEEGLSEILLTSIEAGPLGGVALTEADFGVAIGPFAVIQMPDMFTNYEGGIIDASSLGFMEVDARGNVNPSFIPGRITGPGGFPVIVTGSPRLYFAGGFTAGKRKFRIGNGELRIEQDGDVRKFVREVYKVAFNGRLALEEGKEVLYITERAVFRLSERGLSLEEIAPGVDLDKDILSRMDFQPQMGKLEEMDRRIFREEKMNIEL</sequence>
<dbReference type="EMBL" id="RCOR01000001">
    <property type="protein sequence ID" value="RSN70908.1"/>
    <property type="molecule type" value="Genomic_DNA"/>
</dbReference>
<dbReference type="SMART" id="SM00882">
    <property type="entry name" value="CoA_trans"/>
    <property type="match status" value="1"/>
</dbReference>
<dbReference type="GO" id="GO:0008410">
    <property type="term" value="F:CoA-transferase activity"/>
    <property type="evidence" value="ECO:0007669"/>
    <property type="project" value="InterPro"/>
</dbReference>
<dbReference type="InterPro" id="IPR037171">
    <property type="entry name" value="NagB/RpiA_transferase-like"/>
</dbReference>
<name>A0A429GAP8_9CREN</name>
<reference evidence="3 4" key="1">
    <citation type="submission" date="2018-10" db="EMBL/GenBank/DDBJ databases">
        <title>Co-occurring genomic capacity for anaerobic methane metabolism and dissimilatory sulfite reduction discovered in the Korarchaeota.</title>
        <authorList>
            <person name="Mckay L.J."/>
            <person name="Dlakic M."/>
            <person name="Fields M.W."/>
            <person name="Delmont T.O."/>
            <person name="Eren A.M."/>
            <person name="Jay Z.J."/>
            <person name="Klingelsmith K.B."/>
            <person name="Rusch D.B."/>
            <person name="Inskeep W.P."/>
        </authorList>
    </citation>
    <scope>NUCLEOTIDE SEQUENCE [LARGE SCALE GENOMIC DNA]</scope>
    <source>
        <strain evidence="3 4">WS</strain>
    </source>
</reference>